<name>A0ABM8C5Z9_9BURK</name>
<dbReference type="InterPro" id="IPR009875">
    <property type="entry name" value="PilZ_domain"/>
</dbReference>
<evidence type="ECO:0000313" key="2">
    <source>
        <dbReference type="EMBL" id="BDT58647.1"/>
    </source>
</evidence>
<keyword evidence="3" id="KW-1185">Reference proteome</keyword>
<organism evidence="2 3">
    <name type="scientific">Massilia varians</name>
    <dbReference type="NCBI Taxonomy" id="457921"/>
    <lineage>
        <taxon>Bacteria</taxon>
        <taxon>Pseudomonadati</taxon>
        <taxon>Pseudomonadota</taxon>
        <taxon>Betaproteobacteria</taxon>
        <taxon>Burkholderiales</taxon>
        <taxon>Oxalobacteraceae</taxon>
        <taxon>Telluria group</taxon>
        <taxon>Massilia</taxon>
    </lineage>
</organism>
<dbReference type="SUPFAM" id="SSF141371">
    <property type="entry name" value="PilZ domain-like"/>
    <property type="match status" value="1"/>
</dbReference>
<dbReference type="Pfam" id="PF07238">
    <property type="entry name" value="PilZ"/>
    <property type="match status" value="1"/>
</dbReference>
<sequence length="115" mass="12680">MLIRYQWFKVLTEQRKSERKLLRVRARVAIEGAAPVGGRTSDLGANGVSINLPDPLQVGQTGQVSFDLLVDGNVVPINARAKALYCIFSNGEFKVGFQFLNLELAAMTAVARFLR</sequence>
<proteinExistence type="predicted"/>
<gene>
    <name evidence="2" type="ORF">MasN3_21410</name>
</gene>
<evidence type="ECO:0000313" key="3">
    <source>
        <dbReference type="Proteomes" id="UP001163336"/>
    </source>
</evidence>
<dbReference type="Gene3D" id="2.40.10.220">
    <property type="entry name" value="predicted glycosyltransferase like domains"/>
    <property type="match status" value="1"/>
</dbReference>
<reference evidence="2" key="1">
    <citation type="submission" date="2022-11" db="EMBL/GenBank/DDBJ databases">
        <title>Isolation and characterization of PLA-degrading bacterium Massilia sp. from Antarctic soil.</title>
        <authorList>
            <person name="Sato K."/>
            <person name="Gomez-Fuentes C."/>
            <person name="Ahmad S.A."/>
            <person name="Zulkharnain A."/>
        </authorList>
    </citation>
    <scope>NUCLEOTIDE SEQUENCE</scope>
    <source>
        <strain evidence="2">N-3</strain>
    </source>
</reference>
<protein>
    <recommendedName>
        <fullName evidence="1">PilZ domain-containing protein</fullName>
    </recommendedName>
</protein>
<evidence type="ECO:0000259" key="1">
    <source>
        <dbReference type="Pfam" id="PF07238"/>
    </source>
</evidence>
<dbReference type="Proteomes" id="UP001163336">
    <property type="component" value="Chromosome"/>
</dbReference>
<feature type="domain" description="PilZ" evidence="1">
    <location>
        <begin position="13"/>
        <end position="114"/>
    </location>
</feature>
<accession>A0ABM8C5Z9</accession>
<dbReference type="EMBL" id="AP026966">
    <property type="protein sequence ID" value="BDT58647.1"/>
    <property type="molecule type" value="Genomic_DNA"/>
</dbReference>